<evidence type="ECO:0000256" key="6">
    <source>
        <dbReference type="ARBA" id="ARBA00013061"/>
    </source>
</evidence>
<evidence type="ECO:0000256" key="16">
    <source>
        <dbReference type="SAM" id="MobiDB-lite"/>
    </source>
</evidence>
<feature type="binding site" evidence="12">
    <location>
        <position position="115"/>
    </location>
    <ligand>
        <name>(2R)-3-phosphoglycerate</name>
        <dbReference type="ChEBI" id="CHEBI:58272"/>
    </ligand>
</feature>
<feature type="binding site" evidence="12">
    <location>
        <position position="229"/>
    </location>
    <ligand>
        <name>(2R)-3-phosphoglycerate</name>
        <dbReference type="ChEBI" id="CHEBI:58272"/>
    </ligand>
</feature>
<dbReference type="InterPro" id="IPR015824">
    <property type="entry name" value="Phosphoglycerate_kinase_N"/>
</dbReference>
<dbReference type="GO" id="GO:0006096">
    <property type="term" value="P:glycolytic process"/>
    <property type="evidence" value="ECO:0007669"/>
    <property type="project" value="InterPro"/>
</dbReference>
<comment type="subunit">
    <text evidence="5 15">Monomer.</text>
</comment>
<dbReference type="PRINTS" id="PR00477">
    <property type="entry name" value="PHGLYCKINASE"/>
</dbReference>
<dbReference type="PIRSF" id="PIRSF000724">
    <property type="entry name" value="Pgk"/>
    <property type="match status" value="1"/>
</dbReference>
<dbReference type="AlphaFoldDB" id="A0A9E7GEZ4"/>
<evidence type="ECO:0000256" key="11">
    <source>
        <dbReference type="ARBA" id="ARBA00022842"/>
    </source>
</evidence>
<dbReference type="PANTHER" id="PTHR11406">
    <property type="entry name" value="PHOSPHOGLYCERATE KINASE"/>
    <property type="match status" value="1"/>
</dbReference>
<keyword evidence="7 14" id="KW-0808">Transferase</keyword>
<evidence type="ECO:0000256" key="9">
    <source>
        <dbReference type="ARBA" id="ARBA00022777"/>
    </source>
</evidence>
<accession>A0A9E7GEZ4</accession>
<evidence type="ECO:0000256" key="8">
    <source>
        <dbReference type="ARBA" id="ARBA00022741"/>
    </source>
</evidence>
<dbReference type="Pfam" id="PF00162">
    <property type="entry name" value="PGK"/>
    <property type="match status" value="1"/>
</dbReference>
<dbReference type="PANTHER" id="PTHR11406:SF23">
    <property type="entry name" value="PHOSPHOGLYCERATE KINASE 1, CHLOROPLASTIC-RELATED"/>
    <property type="match status" value="1"/>
</dbReference>
<comment type="cofactor">
    <cofactor evidence="2">
        <name>Mg(2+)</name>
        <dbReference type="ChEBI" id="CHEBI:18420"/>
    </cofactor>
</comment>
<evidence type="ECO:0000256" key="7">
    <source>
        <dbReference type="ARBA" id="ARBA00022679"/>
    </source>
</evidence>
<comment type="similarity">
    <text evidence="4 14">Belongs to the phosphoglycerate kinase family.</text>
</comment>
<dbReference type="GO" id="GO:0006094">
    <property type="term" value="P:gluconeogenesis"/>
    <property type="evidence" value="ECO:0007669"/>
    <property type="project" value="TreeGrafter"/>
</dbReference>
<dbReference type="Gene3D" id="3.40.50.1260">
    <property type="entry name" value="Phosphoglycerate kinase, N-terminal domain"/>
    <property type="match status" value="2"/>
</dbReference>
<evidence type="ECO:0000313" key="18">
    <source>
        <dbReference type="Proteomes" id="UP001055439"/>
    </source>
</evidence>
<dbReference type="InterPro" id="IPR036043">
    <property type="entry name" value="Phosphoglycerate_kinase_sf"/>
</dbReference>
<dbReference type="OrthoDB" id="275353at2759"/>
<dbReference type="SUPFAM" id="SSF53748">
    <property type="entry name" value="Phosphoglycerate kinase"/>
    <property type="match status" value="1"/>
</dbReference>
<evidence type="ECO:0000256" key="12">
    <source>
        <dbReference type="PIRSR" id="PIRSR000724-1"/>
    </source>
</evidence>
<dbReference type="GO" id="GO:0043531">
    <property type="term" value="F:ADP binding"/>
    <property type="evidence" value="ECO:0007669"/>
    <property type="project" value="TreeGrafter"/>
</dbReference>
<keyword evidence="18" id="KW-1185">Reference proteome</keyword>
<feature type="binding site" evidence="13">
    <location>
        <begin position="431"/>
        <end position="434"/>
    </location>
    <ligand>
        <name>ATP</name>
        <dbReference type="ChEBI" id="CHEBI:30616"/>
    </ligand>
</feature>
<dbReference type="EC" id="2.7.2.3" evidence="6 14"/>
<reference evidence="17" key="1">
    <citation type="submission" date="2022-05" db="EMBL/GenBank/DDBJ databases">
        <title>The Musa troglodytarum L. genome provides insights into the mechanism of non-climacteric behaviour and enrichment of carotenoids.</title>
        <authorList>
            <person name="Wang J."/>
        </authorList>
    </citation>
    <scope>NUCLEOTIDE SEQUENCE</scope>
    <source>
        <tissue evidence="17">Leaf</tissue>
    </source>
</reference>
<dbReference type="InterPro" id="IPR001576">
    <property type="entry name" value="Phosphoglycerate_kinase"/>
</dbReference>
<evidence type="ECO:0000256" key="2">
    <source>
        <dbReference type="ARBA" id="ARBA00001946"/>
    </source>
</evidence>
<comment type="catalytic activity">
    <reaction evidence="1 14">
        <text>(2R)-3-phosphoglycerate + ATP = (2R)-3-phospho-glyceroyl phosphate + ADP</text>
        <dbReference type="Rhea" id="RHEA:14801"/>
        <dbReference type="ChEBI" id="CHEBI:30616"/>
        <dbReference type="ChEBI" id="CHEBI:57604"/>
        <dbReference type="ChEBI" id="CHEBI:58272"/>
        <dbReference type="ChEBI" id="CHEBI:456216"/>
        <dbReference type="EC" id="2.7.2.3"/>
    </reaction>
</comment>
<evidence type="ECO:0000313" key="17">
    <source>
        <dbReference type="EMBL" id="URE10749.1"/>
    </source>
</evidence>
<keyword evidence="9 14" id="KW-0418">Kinase</keyword>
<evidence type="ECO:0000256" key="5">
    <source>
        <dbReference type="ARBA" id="ARBA00011245"/>
    </source>
</evidence>
<feature type="binding site" evidence="12">
    <location>
        <begin position="99"/>
        <end position="101"/>
    </location>
    <ligand>
        <name>substrate</name>
    </ligand>
</feature>
<evidence type="ECO:0000256" key="15">
    <source>
        <dbReference type="RuleBase" id="RU000696"/>
    </source>
</evidence>
<name>A0A9E7GEZ4_9LILI</name>
<proteinExistence type="inferred from homology"/>
<evidence type="ECO:0000256" key="4">
    <source>
        <dbReference type="ARBA" id="ARBA00008982"/>
    </source>
</evidence>
<feature type="binding site" evidence="13">
    <location>
        <position position="280"/>
    </location>
    <ligand>
        <name>ATP</name>
        <dbReference type="ChEBI" id="CHEBI:30616"/>
    </ligand>
</feature>
<keyword evidence="8" id="KW-0547">Nucleotide-binding</keyword>
<dbReference type="EMBL" id="CP097508">
    <property type="protein sequence ID" value="URE10749.1"/>
    <property type="molecule type" value="Genomic_DNA"/>
</dbReference>
<keyword evidence="11" id="KW-0460">Magnesium</keyword>
<protein>
    <recommendedName>
        <fullName evidence="6 14">Phosphoglycerate kinase</fullName>
        <ecNumber evidence="6 14">2.7.2.3</ecNumber>
    </recommendedName>
</protein>
<evidence type="ECO:0000256" key="1">
    <source>
        <dbReference type="ARBA" id="ARBA00000642"/>
    </source>
</evidence>
<dbReference type="HAMAP" id="MF_00145">
    <property type="entry name" value="Phosphoglyc_kinase"/>
    <property type="match status" value="1"/>
</dbReference>
<feature type="binding site" evidence="12">
    <location>
        <begin position="138"/>
        <end position="141"/>
    </location>
    <ligand>
        <name>substrate</name>
    </ligand>
</feature>
<dbReference type="GO" id="GO:0004618">
    <property type="term" value="F:phosphoglycerate kinase activity"/>
    <property type="evidence" value="ECO:0007669"/>
    <property type="project" value="UniProtKB-EC"/>
</dbReference>
<evidence type="ECO:0000256" key="10">
    <source>
        <dbReference type="ARBA" id="ARBA00022840"/>
    </source>
</evidence>
<feature type="compositionally biased region" description="Low complexity" evidence="16">
    <location>
        <begin position="10"/>
        <end position="25"/>
    </location>
</feature>
<dbReference type="Proteomes" id="UP001055439">
    <property type="component" value="Chromosome 6"/>
</dbReference>
<evidence type="ECO:0000256" key="14">
    <source>
        <dbReference type="RuleBase" id="RU000532"/>
    </source>
</evidence>
<keyword evidence="10 13" id="KW-0067">ATP-binding</keyword>
<feature type="region of interest" description="Disordered" evidence="16">
    <location>
        <begin position="1"/>
        <end position="25"/>
    </location>
</feature>
<dbReference type="FunFam" id="3.40.50.1260:FF:000003">
    <property type="entry name" value="Phosphoglycerate kinase"/>
    <property type="match status" value="1"/>
</dbReference>
<feature type="binding site" evidence="13">
    <location>
        <position position="402"/>
    </location>
    <ligand>
        <name>ATP</name>
        <dbReference type="ChEBI" id="CHEBI:30616"/>
    </ligand>
</feature>
<comment type="pathway">
    <text evidence="3">Carbohydrate biosynthesis; Calvin cycle.</text>
</comment>
<dbReference type="CDD" id="cd00318">
    <property type="entry name" value="Phosphoglycerate_kinase"/>
    <property type="match status" value="1"/>
</dbReference>
<sequence>MASTAATSFSPLPTSSRRRSTTAAAPLSGAVALRSPLRRLGFAGAAADPLLAAHVAAKIRSVAGRSGRGSRGVASMAKKSVGDLTAADLKGRKVFVRADLNVPLDENRNITDDTRIRAAVPTIKHLISNGAKVILSSHLGRPKGVTPKFSLNPIVPRLSELLGIKVEKADDCIGPEVAKLVNALPEGGVLLLENVRFYKEEEKNDPEFAKKLAALADLYVNDAFGTAHRAHASTEGVTKFLKPSVAGFLLQKELDYLVGAVSTPKRPFAAIVGGSKVSSKIGVIESLLEKCDILLLGGGMIFTFYKAQGFSVGSSLVENDKLELASSLLAKAKAKGVSLLLPTDVVIADKFAADAASKVVPASEIPDGWMGLDIGPDSVKTFSDALDTTKTIIWNGPMGVFEFDKFAVGTESIAKKLAELSGKGVTTIIGGGDSVAAVEKVGVADAMSHISTGGGASLELLEGKELPGVVALDEAVAVAV</sequence>
<dbReference type="GO" id="GO:0005524">
    <property type="term" value="F:ATP binding"/>
    <property type="evidence" value="ECO:0007669"/>
    <property type="project" value="UniProtKB-KW"/>
</dbReference>
<evidence type="ECO:0000256" key="13">
    <source>
        <dbReference type="PIRSR" id="PIRSR000724-2"/>
    </source>
</evidence>
<feature type="binding site" evidence="12">
    <location>
        <position position="196"/>
    </location>
    <ligand>
        <name>(2R)-3-phosphoglycerate</name>
        <dbReference type="ChEBI" id="CHEBI:58272"/>
    </ligand>
</feature>
<organism evidence="17 18">
    <name type="scientific">Musa troglodytarum</name>
    <name type="common">fe'i banana</name>
    <dbReference type="NCBI Taxonomy" id="320322"/>
    <lineage>
        <taxon>Eukaryota</taxon>
        <taxon>Viridiplantae</taxon>
        <taxon>Streptophyta</taxon>
        <taxon>Embryophyta</taxon>
        <taxon>Tracheophyta</taxon>
        <taxon>Spermatophyta</taxon>
        <taxon>Magnoliopsida</taxon>
        <taxon>Liliopsida</taxon>
        <taxon>Zingiberales</taxon>
        <taxon>Musaceae</taxon>
        <taxon>Musa</taxon>
    </lineage>
</organism>
<gene>
    <name evidence="17" type="ORF">MUK42_04284</name>
</gene>
<dbReference type="GO" id="GO:0005829">
    <property type="term" value="C:cytosol"/>
    <property type="evidence" value="ECO:0007669"/>
    <property type="project" value="TreeGrafter"/>
</dbReference>
<dbReference type="FunFam" id="3.40.50.1260:FF:000006">
    <property type="entry name" value="Phosphoglycerate kinase"/>
    <property type="match status" value="1"/>
</dbReference>
<evidence type="ECO:0000256" key="3">
    <source>
        <dbReference type="ARBA" id="ARBA00005215"/>
    </source>
</evidence>
<dbReference type="InterPro" id="IPR015911">
    <property type="entry name" value="Phosphoglycerate_kinase_CS"/>
</dbReference>
<dbReference type="PROSITE" id="PS00111">
    <property type="entry name" value="PGLYCERATE_KINASE"/>
    <property type="match status" value="1"/>
</dbReference>